<dbReference type="InterPro" id="IPR000195">
    <property type="entry name" value="Rab-GAP-TBC_dom"/>
</dbReference>
<evidence type="ECO:0000313" key="4">
    <source>
        <dbReference type="Proteomes" id="UP000559027"/>
    </source>
</evidence>
<evidence type="ECO:0000313" key="3">
    <source>
        <dbReference type="EMBL" id="KAF5359884.1"/>
    </source>
</evidence>
<dbReference type="PANTHER" id="PTHR44329">
    <property type="entry name" value="SERINE/THREONINE-PROTEIN KINASE TNNI3K-RELATED"/>
    <property type="match status" value="1"/>
</dbReference>
<dbReference type="Gene3D" id="1.10.8.270">
    <property type="entry name" value="putative rabgap domain of human tbc1 domain family member 14 like domains"/>
    <property type="match status" value="1"/>
</dbReference>
<dbReference type="Proteomes" id="UP000559027">
    <property type="component" value="Unassembled WGS sequence"/>
</dbReference>
<dbReference type="InterPro" id="IPR011009">
    <property type="entry name" value="Kinase-like_dom_sf"/>
</dbReference>
<dbReference type="SMART" id="SM00220">
    <property type="entry name" value="S_TKc"/>
    <property type="match status" value="1"/>
</dbReference>
<dbReference type="EMBL" id="JAACJO010000004">
    <property type="protein sequence ID" value="KAF5359884.1"/>
    <property type="molecule type" value="Genomic_DNA"/>
</dbReference>
<evidence type="ECO:0008006" key="5">
    <source>
        <dbReference type="Google" id="ProtNLM"/>
    </source>
</evidence>
<dbReference type="Pfam" id="PF07714">
    <property type="entry name" value="PK_Tyr_Ser-Thr"/>
    <property type="match status" value="1"/>
</dbReference>
<dbReference type="InterPro" id="IPR000719">
    <property type="entry name" value="Prot_kinase_dom"/>
</dbReference>
<dbReference type="InterPro" id="IPR008271">
    <property type="entry name" value="Ser/Thr_kinase_AS"/>
</dbReference>
<dbReference type="PROSITE" id="PS00108">
    <property type="entry name" value="PROTEIN_KINASE_ST"/>
    <property type="match status" value="1"/>
</dbReference>
<evidence type="ECO:0000259" key="2">
    <source>
        <dbReference type="PROSITE" id="PS50086"/>
    </source>
</evidence>
<accession>A0A8H5G7P0</accession>
<dbReference type="GO" id="GO:0005524">
    <property type="term" value="F:ATP binding"/>
    <property type="evidence" value="ECO:0007669"/>
    <property type="project" value="InterPro"/>
</dbReference>
<protein>
    <recommendedName>
        <fullName evidence="5">Protein kinase domain-containing protein</fullName>
    </recommendedName>
</protein>
<organism evidence="3 4">
    <name type="scientific">Leucocoprinus leucothites</name>
    <dbReference type="NCBI Taxonomy" id="201217"/>
    <lineage>
        <taxon>Eukaryota</taxon>
        <taxon>Fungi</taxon>
        <taxon>Dikarya</taxon>
        <taxon>Basidiomycota</taxon>
        <taxon>Agaricomycotina</taxon>
        <taxon>Agaricomycetes</taxon>
        <taxon>Agaricomycetidae</taxon>
        <taxon>Agaricales</taxon>
        <taxon>Agaricineae</taxon>
        <taxon>Agaricaceae</taxon>
        <taxon>Leucocoprinus</taxon>
    </lineage>
</organism>
<dbReference type="InterPro" id="IPR001245">
    <property type="entry name" value="Ser-Thr/Tyr_kinase_cat_dom"/>
</dbReference>
<dbReference type="OrthoDB" id="3260205at2759"/>
<dbReference type="SUPFAM" id="SSF47923">
    <property type="entry name" value="Ypt/Rab-GAP domain of gyp1p"/>
    <property type="match status" value="1"/>
</dbReference>
<name>A0A8H5G7P0_9AGAR</name>
<dbReference type="GO" id="GO:0004674">
    <property type="term" value="F:protein serine/threonine kinase activity"/>
    <property type="evidence" value="ECO:0007669"/>
    <property type="project" value="TreeGrafter"/>
</dbReference>
<feature type="domain" description="Rab-GAP TBC" evidence="2">
    <location>
        <begin position="346"/>
        <end position="426"/>
    </location>
</feature>
<dbReference type="AlphaFoldDB" id="A0A8H5G7P0"/>
<dbReference type="PROSITE" id="PS50086">
    <property type="entry name" value="TBC_RABGAP"/>
    <property type="match status" value="1"/>
</dbReference>
<dbReference type="InterPro" id="IPR035969">
    <property type="entry name" value="Rab-GAP_TBC_sf"/>
</dbReference>
<dbReference type="Gene3D" id="1.10.510.10">
    <property type="entry name" value="Transferase(Phosphotransferase) domain 1"/>
    <property type="match status" value="1"/>
</dbReference>
<reference evidence="3 4" key="1">
    <citation type="journal article" date="2020" name="ISME J.">
        <title>Uncovering the hidden diversity of litter-decomposition mechanisms in mushroom-forming fungi.</title>
        <authorList>
            <person name="Floudas D."/>
            <person name="Bentzer J."/>
            <person name="Ahren D."/>
            <person name="Johansson T."/>
            <person name="Persson P."/>
            <person name="Tunlid A."/>
        </authorList>
    </citation>
    <scope>NUCLEOTIDE SEQUENCE [LARGE SCALE GENOMIC DNA]</scope>
    <source>
        <strain evidence="3 4">CBS 146.42</strain>
    </source>
</reference>
<evidence type="ECO:0000259" key="1">
    <source>
        <dbReference type="PROSITE" id="PS50011"/>
    </source>
</evidence>
<comment type="caution">
    <text evidence="3">The sequence shown here is derived from an EMBL/GenBank/DDBJ whole genome shotgun (WGS) entry which is preliminary data.</text>
</comment>
<keyword evidence="4" id="KW-1185">Reference proteome</keyword>
<feature type="domain" description="Protein kinase" evidence="1">
    <location>
        <begin position="119"/>
        <end position="426"/>
    </location>
</feature>
<proteinExistence type="predicted"/>
<dbReference type="SUPFAM" id="SSF56112">
    <property type="entry name" value="Protein kinase-like (PK-like)"/>
    <property type="match status" value="1"/>
</dbReference>
<dbReference type="PROSITE" id="PS50011">
    <property type="entry name" value="PROTEIN_KINASE_DOM"/>
    <property type="match status" value="1"/>
</dbReference>
<sequence length="426" mass="47258">MAVIGQKSCSICGVSSSRHQIVPFMKSHTWTMRNPNSPNSRPQRSHTVHNGQVSCQLCLCFRFVLFSWWAVEGLYKVLNYWDRSKMVSNPSLPPPNRITPPELLEKQGYLDLTGKINRTEVKFPAHTGGCSDVYTGHLMADPSFKVAIKVFRTTEKPDDIERIRRWLNREAIVWHKLKHENVLSFLGLAPDLGRLEACPALISPYCTNGTVGDYIRISNPPVEIRVSLILSVARGLAYLHEQDVIHGDLKPTNVLMSDENVPLVCDFGRSLVLTASNKPGSSTQTSGPTNALLGLGINLGLTNDRSVEDEDANELGHTEGLINFAQLDLSSARDERREVDQFVRNGIPLCFRLKAWMECNGALELKEPGLFKDLLEAKAEEGPGSVVSEIEKDVGRTMPLNIFFGGDGAGVDKLRRALVACSRRNP</sequence>
<dbReference type="InterPro" id="IPR051681">
    <property type="entry name" value="Ser/Thr_Kinases-Pseudokinases"/>
</dbReference>
<gene>
    <name evidence="3" type="ORF">D9756_002943</name>
</gene>